<dbReference type="SUPFAM" id="SSF52047">
    <property type="entry name" value="RNI-like"/>
    <property type="match status" value="1"/>
</dbReference>
<sequence length="618" mass="69474">MAHPRYTFTTDLTDRKRMLITPHTYSNFLPAVKLDFIIIVRTPRHVFDFPFTGEPRSGPVLFIFPIYTTSPRPQMHPFLTIPEMQIRIFEILQSDESTTTLALLARTCTAFRETALDALWYAVDSLGPLIQVMPDDLWTMYPETCRRGWPLQFVKFTRALQESDWTRFDYYAPRIRKLGRRPFYAVPQAIYAHGSVLRDLIAYRPDRPLLPRLHALKYAPCEEPLLLNSLPFIPFLVGDSVTDVSLVLYGPQADRLHNLLASLSRRCPRLQTADINLSSDIPMDSGNASVIEAFVCSLHELETLSVVPSWRVAAETLNHLASLCKLRQCRTIDIPSNVAGVQLRDLFTVVGDRFPSLDSIIFYAQELDQAACVVESLQRPLTHLEVLAGYMSEVWATRPFASIANLTRSFVHHQCVSSLTYLWIHANNVDPEQFPPPSAVTDAFRALFALRAIQSLDIALPFTSELDNDWFANAAAAWPHLQFLHFADRCRDGEAKLTLAGLIPMIRCCPRLHDLAVPFSAEPFDLDLLPPGVCNLAVTHLDLSDCTIGPPAAVVECLTALFPNLAWTGYESYDEDSDEEDGPGGWSTVERLLQASRERERSGLADSDEARIVACAAD</sequence>
<dbReference type="EMBL" id="BRPK01000004">
    <property type="protein sequence ID" value="GLB38022.1"/>
    <property type="molecule type" value="Genomic_DNA"/>
</dbReference>
<proteinExistence type="predicted"/>
<dbReference type="Gene3D" id="3.80.10.10">
    <property type="entry name" value="Ribonuclease Inhibitor"/>
    <property type="match status" value="1"/>
</dbReference>
<evidence type="ECO:0000313" key="1">
    <source>
        <dbReference type="EMBL" id="GLB38022.1"/>
    </source>
</evidence>
<dbReference type="InterPro" id="IPR032675">
    <property type="entry name" value="LRR_dom_sf"/>
</dbReference>
<gene>
    <name evidence="1" type="ORF">LshimejAT787_0410730</name>
</gene>
<evidence type="ECO:0000313" key="2">
    <source>
        <dbReference type="Proteomes" id="UP001063166"/>
    </source>
</evidence>
<organism evidence="1 2">
    <name type="scientific">Lyophyllum shimeji</name>
    <name type="common">Hon-shimeji</name>
    <name type="synonym">Tricholoma shimeji</name>
    <dbReference type="NCBI Taxonomy" id="47721"/>
    <lineage>
        <taxon>Eukaryota</taxon>
        <taxon>Fungi</taxon>
        <taxon>Dikarya</taxon>
        <taxon>Basidiomycota</taxon>
        <taxon>Agaricomycotina</taxon>
        <taxon>Agaricomycetes</taxon>
        <taxon>Agaricomycetidae</taxon>
        <taxon>Agaricales</taxon>
        <taxon>Tricholomatineae</taxon>
        <taxon>Lyophyllaceae</taxon>
        <taxon>Lyophyllum</taxon>
    </lineage>
</organism>
<comment type="caution">
    <text evidence="1">The sequence shown here is derived from an EMBL/GenBank/DDBJ whole genome shotgun (WGS) entry which is preliminary data.</text>
</comment>
<dbReference type="OrthoDB" id="3258386at2759"/>
<keyword evidence="2" id="KW-1185">Reference proteome</keyword>
<accession>A0A9P3UM59</accession>
<reference evidence="1" key="1">
    <citation type="submission" date="2022-07" db="EMBL/GenBank/DDBJ databases">
        <title>The genome of Lyophyllum shimeji provides insight into the initial evolution of ectomycorrhizal fungal genome.</title>
        <authorList>
            <person name="Kobayashi Y."/>
            <person name="Shibata T."/>
            <person name="Hirakawa H."/>
            <person name="Shigenobu S."/>
            <person name="Nishiyama T."/>
            <person name="Yamada A."/>
            <person name="Hasebe M."/>
            <person name="Kawaguchi M."/>
        </authorList>
    </citation>
    <scope>NUCLEOTIDE SEQUENCE</scope>
    <source>
        <strain evidence="1">AT787</strain>
    </source>
</reference>
<evidence type="ECO:0008006" key="3">
    <source>
        <dbReference type="Google" id="ProtNLM"/>
    </source>
</evidence>
<protein>
    <recommendedName>
        <fullName evidence="3">F-box domain-containing protein</fullName>
    </recommendedName>
</protein>
<name>A0A9P3UM59_LYOSH</name>
<dbReference type="Proteomes" id="UP001063166">
    <property type="component" value="Unassembled WGS sequence"/>
</dbReference>
<dbReference type="AlphaFoldDB" id="A0A9P3UM59"/>